<name>A0ABS8T826_DATST</name>
<sequence length="186" mass="21741">MVEVDLTKPKLNFVWVGTEDDSSPLKGYTQKLEYESVPKFCKHCRILGHSIAQCRKMEKQINEEKRDTSGSSKSTGNRINVVQSMMKKTKTLGLLKRIGLWWMKILLQQKEKSLNQDHKDMVDNIDDEVIKHNGFAEERMQDSDAQVHMEEMCDTVGIYPTKRGRRRQRKGSKASRKNRNNCTFWF</sequence>
<dbReference type="EMBL" id="JACEIK010001244">
    <property type="protein sequence ID" value="MCD7467557.1"/>
    <property type="molecule type" value="Genomic_DNA"/>
</dbReference>
<evidence type="ECO:0000313" key="1">
    <source>
        <dbReference type="EMBL" id="MCD7467557.1"/>
    </source>
</evidence>
<proteinExistence type="predicted"/>
<keyword evidence="2" id="KW-1185">Reference proteome</keyword>
<organism evidence="1 2">
    <name type="scientific">Datura stramonium</name>
    <name type="common">Jimsonweed</name>
    <name type="synonym">Common thornapple</name>
    <dbReference type="NCBI Taxonomy" id="4076"/>
    <lineage>
        <taxon>Eukaryota</taxon>
        <taxon>Viridiplantae</taxon>
        <taxon>Streptophyta</taxon>
        <taxon>Embryophyta</taxon>
        <taxon>Tracheophyta</taxon>
        <taxon>Spermatophyta</taxon>
        <taxon>Magnoliopsida</taxon>
        <taxon>eudicotyledons</taxon>
        <taxon>Gunneridae</taxon>
        <taxon>Pentapetalae</taxon>
        <taxon>asterids</taxon>
        <taxon>lamiids</taxon>
        <taxon>Solanales</taxon>
        <taxon>Solanaceae</taxon>
        <taxon>Solanoideae</taxon>
        <taxon>Datureae</taxon>
        <taxon>Datura</taxon>
    </lineage>
</organism>
<comment type="caution">
    <text evidence="1">The sequence shown here is derived from an EMBL/GenBank/DDBJ whole genome shotgun (WGS) entry which is preliminary data.</text>
</comment>
<accession>A0ABS8T826</accession>
<dbReference type="Proteomes" id="UP000823775">
    <property type="component" value="Unassembled WGS sequence"/>
</dbReference>
<protein>
    <submittedName>
        <fullName evidence="1">Uncharacterized protein</fullName>
    </submittedName>
</protein>
<evidence type="ECO:0000313" key="2">
    <source>
        <dbReference type="Proteomes" id="UP000823775"/>
    </source>
</evidence>
<dbReference type="InterPro" id="IPR040256">
    <property type="entry name" value="At4g02000-like"/>
</dbReference>
<gene>
    <name evidence="1" type="ORF">HAX54_005067</name>
</gene>
<reference evidence="1 2" key="1">
    <citation type="journal article" date="2021" name="BMC Genomics">
        <title>Datura genome reveals duplications of psychoactive alkaloid biosynthetic genes and high mutation rate following tissue culture.</title>
        <authorList>
            <person name="Rajewski A."/>
            <person name="Carter-House D."/>
            <person name="Stajich J."/>
            <person name="Litt A."/>
        </authorList>
    </citation>
    <scope>NUCLEOTIDE SEQUENCE [LARGE SCALE GENOMIC DNA]</scope>
    <source>
        <strain evidence="1">AR-01</strain>
    </source>
</reference>
<dbReference type="PANTHER" id="PTHR31286:SF164">
    <property type="entry name" value="ZINC FINGER, CCHC-TYPE"/>
    <property type="match status" value="1"/>
</dbReference>
<dbReference type="PANTHER" id="PTHR31286">
    <property type="entry name" value="GLYCINE-RICH CELL WALL STRUCTURAL PROTEIN 1.8-LIKE"/>
    <property type="match status" value="1"/>
</dbReference>